<dbReference type="Proteomes" id="UP000319213">
    <property type="component" value="Unassembled WGS sequence"/>
</dbReference>
<dbReference type="InterPro" id="IPR001387">
    <property type="entry name" value="Cro/C1-type_HTH"/>
</dbReference>
<dbReference type="RefSeq" id="WP_142261428.1">
    <property type="nucleotide sequence ID" value="NZ_BMPV01000002.1"/>
</dbReference>
<organism evidence="2 3">
    <name type="scientific">Thermopolyspora flexuosa</name>
    <dbReference type="NCBI Taxonomy" id="103836"/>
    <lineage>
        <taxon>Bacteria</taxon>
        <taxon>Bacillati</taxon>
        <taxon>Actinomycetota</taxon>
        <taxon>Actinomycetes</taxon>
        <taxon>Streptosporangiales</taxon>
        <taxon>Streptosporangiaceae</taxon>
        <taxon>Thermopolyspora</taxon>
    </lineage>
</organism>
<comment type="caution">
    <text evidence="2">The sequence shown here is derived from an EMBL/GenBank/DDBJ whole genome shotgun (WGS) entry which is preliminary data.</text>
</comment>
<dbReference type="CDD" id="cd00093">
    <property type="entry name" value="HTH_XRE"/>
    <property type="match status" value="1"/>
</dbReference>
<dbReference type="EMBL" id="VFPQ01000001">
    <property type="protein sequence ID" value="TQM77746.1"/>
    <property type="molecule type" value="Genomic_DNA"/>
</dbReference>
<dbReference type="InterPro" id="IPR010982">
    <property type="entry name" value="Lambda_DNA-bd_dom_sf"/>
</dbReference>
<proteinExistence type="predicted"/>
<dbReference type="OrthoDB" id="3397486at2"/>
<reference evidence="2 3" key="1">
    <citation type="submission" date="2019-06" db="EMBL/GenBank/DDBJ databases">
        <title>Sequencing the genomes of 1000 actinobacteria strains.</title>
        <authorList>
            <person name="Klenk H.-P."/>
        </authorList>
    </citation>
    <scope>NUCLEOTIDE SEQUENCE [LARGE SCALE GENOMIC DNA]</scope>
    <source>
        <strain evidence="2 3">DSM 43186</strain>
    </source>
</reference>
<dbReference type="Pfam" id="PF01381">
    <property type="entry name" value="HTH_3"/>
    <property type="match status" value="1"/>
</dbReference>
<gene>
    <name evidence="2" type="ORF">FHX40_4517</name>
</gene>
<dbReference type="AlphaFoldDB" id="A0A543J4H9"/>
<dbReference type="SMART" id="SM00530">
    <property type="entry name" value="HTH_XRE"/>
    <property type="match status" value="1"/>
</dbReference>
<evidence type="ECO:0000313" key="2">
    <source>
        <dbReference type="EMBL" id="TQM77746.1"/>
    </source>
</evidence>
<dbReference type="PROSITE" id="PS50943">
    <property type="entry name" value="HTH_CROC1"/>
    <property type="match status" value="1"/>
</dbReference>
<dbReference type="SUPFAM" id="SSF47413">
    <property type="entry name" value="lambda repressor-like DNA-binding domains"/>
    <property type="match status" value="1"/>
</dbReference>
<feature type="domain" description="HTH cro/C1-type" evidence="1">
    <location>
        <begin position="35"/>
        <end position="89"/>
    </location>
</feature>
<dbReference type="Gene3D" id="1.10.260.40">
    <property type="entry name" value="lambda repressor-like DNA-binding domains"/>
    <property type="match status" value="1"/>
</dbReference>
<dbReference type="GO" id="GO:0003677">
    <property type="term" value="F:DNA binding"/>
    <property type="evidence" value="ECO:0007669"/>
    <property type="project" value="InterPro"/>
</dbReference>
<accession>A0A543J4H9</accession>
<protein>
    <submittedName>
        <fullName evidence="2">Helix-turn-helix protein</fullName>
    </submittedName>
</protein>
<evidence type="ECO:0000313" key="3">
    <source>
        <dbReference type="Proteomes" id="UP000319213"/>
    </source>
</evidence>
<evidence type="ECO:0000259" key="1">
    <source>
        <dbReference type="PROSITE" id="PS50943"/>
    </source>
</evidence>
<name>A0A543J4H9_9ACTN</name>
<sequence>MDQELADLLGIDFNDPDVQRENEAIERDMRLIECLVSLRRQLGLSQAEVAARMGRSQPAVSDFERLGGDPHLSTIRRYALAIGAEVIHIVRLRGKEESPTLAPAAMNVRVEGPGTANTGSTTTGLPVYRVAMAGNA</sequence>
<keyword evidence="3" id="KW-1185">Reference proteome</keyword>